<protein>
    <submittedName>
        <fullName evidence="1">Uncharacterized protein</fullName>
    </submittedName>
</protein>
<dbReference type="AlphaFoldDB" id="A0A4C1TU90"/>
<comment type="caution">
    <text evidence="1">The sequence shown here is derived from an EMBL/GenBank/DDBJ whole genome shotgun (WGS) entry which is preliminary data.</text>
</comment>
<reference evidence="1 2" key="1">
    <citation type="journal article" date="2019" name="Commun. Biol.">
        <title>The bagworm genome reveals a unique fibroin gene that provides high tensile strength.</title>
        <authorList>
            <person name="Kono N."/>
            <person name="Nakamura H."/>
            <person name="Ohtoshi R."/>
            <person name="Tomita M."/>
            <person name="Numata K."/>
            <person name="Arakawa K."/>
        </authorList>
    </citation>
    <scope>NUCLEOTIDE SEQUENCE [LARGE SCALE GENOMIC DNA]</scope>
</reference>
<keyword evidence="2" id="KW-1185">Reference proteome</keyword>
<organism evidence="1 2">
    <name type="scientific">Eumeta variegata</name>
    <name type="common">Bagworm moth</name>
    <name type="synonym">Eumeta japonica</name>
    <dbReference type="NCBI Taxonomy" id="151549"/>
    <lineage>
        <taxon>Eukaryota</taxon>
        <taxon>Metazoa</taxon>
        <taxon>Ecdysozoa</taxon>
        <taxon>Arthropoda</taxon>
        <taxon>Hexapoda</taxon>
        <taxon>Insecta</taxon>
        <taxon>Pterygota</taxon>
        <taxon>Neoptera</taxon>
        <taxon>Endopterygota</taxon>
        <taxon>Lepidoptera</taxon>
        <taxon>Glossata</taxon>
        <taxon>Ditrysia</taxon>
        <taxon>Tineoidea</taxon>
        <taxon>Psychidae</taxon>
        <taxon>Oiketicinae</taxon>
        <taxon>Eumeta</taxon>
    </lineage>
</organism>
<sequence>MIRLNYLRRQSFSYLIEGLEPQTWLRAGRAPSKTAIVNDMMTSGTDGLTCSPKHGGYDINSAQVKSSTNRHVIGIRPDDFSFDDDAFNHRSTAVRYCDPR</sequence>
<evidence type="ECO:0000313" key="1">
    <source>
        <dbReference type="EMBL" id="GBP17560.1"/>
    </source>
</evidence>
<name>A0A4C1TU90_EUMVA</name>
<accession>A0A4C1TU90</accession>
<evidence type="ECO:0000313" key="2">
    <source>
        <dbReference type="Proteomes" id="UP000299102"/>
    </source>
</evidence>
<proteinExistence type="predicted"/>
<dbReference type="EMBL" id="BGZK01000088">
    <property type="protein sequence ID" value="GBP17560.1"/>
    <property type="molecule type" value="Genomic_DNA"/>
</dbReference>
<dbReference type="Proteomes" id="UP000299102">
    <property type="component" value="Unassembled WGS sequence"/>
</dbReference>
<gene>
    <name evidence="1" type="ORF">EVAR_12270_1</name>
</gene>